<dbReference type="Proteomes" id="UP000239352">
    <property type="component" value="Unassembled WGS sequence"/>
</dbReference>
<dbReference type="InParanoid" id="A0A2T0GWD3"/>
<sequence length="62" mass="7037">MYERTDESSTTDLPALLTRYGELAVELEETTSAERAERLRASLAELDTMLDHLNSSTHRLEP</sequence>
<evidence type="ECO:0000313" key="1">
    <source>
        <dbReference type="EMBL" id="PRW63407.1"/>
    </source>
</evidence>
<protein>
    <submittedName>
        <fullName evidence="1">Uncharacterized protein</fullName>
    </submittedName>
</protein>
<comment type="caution">
    <text evidence="1">The sequence shown here is derived from an EMBL/GenBank/DDBJ whole genome shotgun (WGS) entry which is preliminary data.</text>
</comment>
<dbReference type="EMBL" id="PVSR01000015">
    <property type="protein sequence ID" value="PRW63407.1"/>
    <property type="molecule type" value="Genomic_DNA"/>
</dbReference>
<reference evidence="1 2" key="1">
    <citation type="submission" date="2018-03" db="EMBL/GenBank/DDBJ databases">
        <title>Actinopolyspora mortivallis from Sahara, screening for active biomolecules.</title>
        <authorList>
            <person name="Selama O."/>
            <person name="Wellington E.M.H."/>
            <person name="Hacene H."/>
        </authorList>
    </citation>
    <scope>NUCLEOTIDE SEQUENCE [LARGE SCALE GENOMIC DNA]</scope>
    <source>
        <strain evidence="1 2">M5A</strain>
    </source>
</reference>
<gene>
    <name evidence="1" type="ORF">CEP50_10725</name>
</gene>
<accession>A0A2T0GWD3</accession>
<keyword evidence="2" id="KW-1185">Reference proteome</keyword>
<dbReference type="RefSeq" id="WP_106113791.1">
    <property type="nucleotide sequence ID" value="NZ_PVSR01000015.1"/>
</dbReference>
<dbReference type="AlphaFoldDB" id="A0A2T0GWD3"/>
<evidence type="ECO:0000313" key="2">
    <source>
        <dbReference type="Proteomes" id="UP000239352"/>
    </source>
</evidence>
<organism evidence="1 2">
    <name type="scientific">Actinopolyspora mortivallis</name>
    <dbReference type="NCBI Taxonomy" id="33906"/>
    <lineage>
        <taxon>Bacteria</taxon>
        <taxon>Bacillati</taxon>
        <taxon>Actinomycetota</taxon>
        <taxon>Actinomycetes</taxon>
        <taxon>Actinopolysporales</taxon>
        <taxon>Actinopolysporaceae</taxon>
        <taxon>Actinopolyspora</taxon>
    </lineage>
</organism>
<name>A0A2T0GWD3_ACTMO</name>
<proteinExistence type="predicted"/>